<feature type="domain" description="Recombinase" evidence="2">
    <location>
        <begin position="164"/>
        <end position="293"/>
    </location>
</feature>
<dbReference type="PROSITE" id="PS51737">
    <property type="entry name" value="RECOMBINASE_DNA_BIND"/>
    <property type="match status" value="1"/>
</dbReference>
<dbReference type="SUPFAM" id="SSF53041">
    <property type="entry name" value="Resolvase-like"/>
    <property type="match status" value="1"/>
</dbReference>
<dbReference type="EMBL" id="CP001348">
    <property type="protein sequence ID" value="ACL76486.1"/>
    <property type="molecule type" value="Genomic_DNA"/>
</dbReference>
<dbReference type="OrthoDB" id="65783at2"/>
<dbReference type="InterPro" id="IPR038109">
    <property type="entry name" value="DNA_bind_recomb_sf"/>
</dbReference>
<dbReference type="PROSITE" id="PS51736">
    <property type="entry name" value="RECOMBINASES_3"/>
    <property type="match status" value="1"/>
</dbReference>
<dbReference type="PANTHER" id="PTHR30461">
    <property type="entry name" value="DNA-INVERTASE FROM LAMBDOID PROPHAGE"/>
    <property type="match status" value="1"/>
</dbReference>
<dbReference type="SMART" id="SM00857">
    <property type="entry name" value="Resolvase"/>
    <property type="match status" value="1"/>
</dbReference>
<feature type="domain" description="Resolvase/invertase-type recombinase catalytic" evidence="1">
    <location>
        <begin position="3"/>
        <end position="156"/>
    </location>
</feature>
<evidence type="ECO:0000259" key="2">
    <source>
        <dbReference type="PROSITE" id="PS51737"/>
    </source>
</evidence>
<evidence type="ECO:0000259" key="1">
    <source>
        <dbReference type="PROSITE" id="PS51736"/>
    </source>
</evidence>
<accession>B8I453</accession>
<dbReference type="AlphaFoldDB" id="B8I453"/>
<dbReference type="HOGENOM" id="CLU_010686_18_16_9"/>
<dbReference type="PANTHER" id="PTHR30461:SF23">
    <property type="entry name" value="DNA RECOMBINASE-RELATED"/>
    <property type="match status" value="1"/>
</dbReference>
<dbReference type="eggNOG" id="COG1961">
    <property type="taxonomic scope" value="Bacteria"/>
</dbReference>
<dbReference type="Gene3D" id="3.40.50.1390">
    <property type="entry name" value="Resolvase, N-terminal catalytic domain"/>
    <property type="match status" value="1"/>
</dbReference>
<dbReference type="InterPro" id="IPR011109">
    <property type="entry name" value="DNA_bind_recombinase_dom"/>
</dbReference>
<dbReference type="GO" id="GO:0003677">
    <property type="term" value="F:DNA binding"/>
    <property type="evidence" value="ECO:0007669"/>
    <property type="project" value="InterPro"/>
</dbReference>
<proteinExistence type="predicted"/>
<protein>
    <submittedName>
        <fullName evidence="3">Recombinase</fullName>
    </submittedName>
</protein>
<organism evidence="3 4">
    <name type="scientific">Ruminiclostridium cellulolyticum (strain ATCC 35319 / DSM 5812 / JCM 6584 / H10)</name>
    <name type="common">Clostridium cellulolyticum</name>
    <dbReference type="NCBI Taxonomy" id="394503"/>
    <lineage>
        <taxon>Bacteria</taxon>
        <taxon>Bacillati</taxon>
        <taxon>Bacillota</taxon>
        <taxon>Clostridia</taxon>
        <taxon>Eubacteriales</taxon>
        <taxon>Oscillospiraceae</taxon>
        <taxon>Ruminiclostridium</taxon>
    </lineage>
</organism>
<evidence type="ECO:0000313" key="3">
    <source>
        <dbReference type="EMBL" id="ACL76486.1"/>
    </source>
</evidence>
<dbReference type="Pfam" id="PF00239">
    <property type="entry name" value="Resolvase"/>
    <property type="match status" value="1"/>
</dbReference>
<dbReference type="InterPro" id="IPR050639">
    <property type="entry name" value="SSR_resolvase"/>
</dbReference>
<gene>
    <name evidence="3" type="ordered locus">Ccel_2143</name>
</gene>
<name>B8I453_RUMCH</name>
<dbReference type="InterPro" id="IPR036162">
    <property type="entry name" value="Resolvase-like_N_sf"/>
</dbReference>
<dbReference type="InterPro" id="IPR006119">
    <property type="entry name" value="Resolv_N"/>
</dbReference>
<dbReference type="STRING" id="394503.Ccel_2143"/>
<dbReference type="RefSeq" id="WP_015925584.1">
    <property type="nucleotide sequence ID" value="NC_011898.1"/>
</dbReference>
<dbReference type="CDD" id="cd00338">
    <property type="entry name" value="Ser_Recombinase"/>
    <property type="match status" value="1"/>
</dbReference>
<keyword evidence="4" id="KW-1185">Reference proteome</keyword>
<evidence type="ECO:0000313" key="4">
    <source>
        <dbReference type="Proteomes" id="UP000001349"/>
    </source>
</evidence>
<dbReference type="Pfam" id="PF07508">
    <property type="entry name" value="Recombinase"/>
    <property type="match status" value="1"/>
</dbReference>
<dbReference type="KEGG" id="cce:Ccel_2143"/>
<dbReference type="Proteomes" id="UP000001349">
    <property type="component" value="Chromosome"/>
</dbReference>
<dbReference type="GO" id="GO:0000150">
    <property type="term" value="F:DNA strand exchange activity"/>
    <property type="evidence" value="ECO:0007669"/>
    <property type="project" value="InterPro"/>
</dbReference>
<sequence length="504" mass="58118">MIKTCIYLRKSREDEKMEKELGKGETLSKHREDLLSYAKMKDLCIVNIYQELVTGESLLYRPAMLELLKDVETGLYEAVLVMDLQRLGRGDMEEQGIILKAFKNTNTKIITPDKEYDLSNEFDEEYSEFEAFMSRKEYKMINKRLQRGIIHSVNNGNYNSPYPPFGYTIKQEKLGRTLEPHPQQSEILKSIFDWYVNESIGSQIIAQRLNSLGLKTNKNNSWTCQAVTGILKNPVYTGKIAWRKTTSNRISKKKNRRMQDRQDWILAEGKHPALISESIYEKAQNIMKNNSKTHTKQSVSLHNTLAGIIVCGVCGAKMRYRPYLNSEPHLICINKCGNKSSKFGYIEDCVISSLKEYLSEYNFKLYGEPQGKNSSQAAFKSSVALLEKQLKEASIQKDNIYNLLEKGIYSIEDFNQRLLSINTRISELQHSISNTGILYKKSLVQKPGKTEFCSGPTKIMHIYKNLKNPEDKNILLKSVLDKVEYIKGKDCRNDNFTLRIYPMF</sequence>
<dbReference type="Gene3D" id="3.90.1750.20">
    <property type="entry name" value="Putative Large Serine Recombinase, Chain B, Domain 2"/>
    <property type="match status" value="1"/>
</dbReference>
<reference evidence="3 4" key="1">
    <citation type="submission" date="2009-01" db="EMBL/GenBank/DDBJ databases">
        <title>Complete sequence of Clostridium cellulolyticum H10.</title>
        <authorList>
            <consortium name="US DOE Joint Genome Institute"/>
            <person name="Lucas S."/>
            <person name="Copeland A."/>
            <person name="Lapidus A."/>
            <person name="Glavina del Rio T."/>
            <person name="Dalin E."/>
            <person name="Tice H."/>
            <person name="Bruce D."/>
            <person name="Goodwin L."/>
            <person name="Pitluck S."/>
            <person name="Chertkov O."/>
            <person name="Saunders E."/>
            <person name="Brettin T."/>
            <person name="Detter J.C."/>
            <person name="Han C."/>
            <person name="Larimer F."/>
            <person name="Land M."/>
            <person name="Hauser L."/>
            <person name="Kyrpides N."/>
            <person name="Ivanova N."/>
            <person name="Zhou J."/>
            <person name="Richardson P."/>
        </authorList>
    </citation>
    <scope>NUCLEOTIDE SEQUENCE [LARGE SCALE GENOMIC DNA]</scope>
    <source>
        <strain evidence="4">ATCC 35319 / DSM 5812 / JCM 6584 / H10</strain>
    </source>
</reference>